<feature type="region of interest" description="Disordered" evidence="6">
    <location>
        <begin position="1442"/>
        <end position="1467"/>
    </location>
</feature>
<keyword evidence="4" id="KW-0067">ATP-binding</keyword>
<reference evidence="8 9" key="1">
    <citation type="submission" date="2014-02" db="EMBL/GenBank/DDBJ databases">
        <authorList>
            <person name="Sibley D."/>
            <person name="Venepally P."/>
            <person name="Karamycheva S."/>
            <person name="Hadjithomas M."/>
            <person name="Khan A."/>
            <person name="Brunk B."/>
            <person name="Roos D."/>
            <person name="Caler E."/>
            <person name="Lorenzi H."/>
        </authorList>
    </citation>
    <scope>NUCLEOTIDE SEQUENCE [LARGE SCALE GENOMIC DNA]</scope>
    <source>
        <strain evidence="8 9">GAB2-2007-GAL-DOM2</strain>
    </source>
</reference>
<dbReference type="PROSITE" id="PS50137">
    <property type="entry name" value="DS_RBD"/>
    <property type="match status" value="1"/>
</dbReference>
<feature type="compositionally biased region" description="Low complexity" evidence="6">
    <location>
        <begin position="219"/>
        <end position="230"/>
    </location>
</feature>
<keyword evidence="2" id="KW-0378">Hydrolase</keyword>
<dbReference type="VEuPathDB" id="ToxoDB:TGDOM2_211690"/>
<dbReference type="Gene3D" id="3.40.50.300">
    <property type="entry name" value="P-loop containing nucleotide triphosphate hydrolases"/>
    <property type="match status" value="2"/>
</dbReference>
<evidence type="ECO:0000313" key="9">
    <source>
        <dbReference type="Proteomes" id="UP000028837"/>
    </source>
</evidence>
<keyword evidence="1" id="KW-0547">Nucleotide-binding</keyword>
<evidence type="ECO:0000313" key="8">
    <source>
        <dbReference type="EMBL" id="KFG30592.1"/>
    </source>
</evidence>
<dbReference type="Proteomes" id="UP000028837">
    <property type="component" value="Unassembled WGS sequence"/>
</dbReference>
<accession>A0A086JEM4</accession>
<feature type="compositionally biased region" description="Low complexity" evidence="6">
    <location>
        <begin position="319"/>
        <end position="332"/>
    </location>
</feature>
<dbReference type="InterPro" id="IPR027417">
    <property type="entry name" value="P-loop_NTPase"/>
</dbReference>
<feature type="compositionally biased region" description="Polar residues" evidence="6">
    <location>
        <begin position="231"/>
        <end position="246"/>
    </location>
</feature>
<gene>
    <name evidence="8" type="ORF">TGDOM2_211690</name>
</gene>
<dbReference type="GO" id="GO:0005829">
    <property type="term" value="C:cytosol"/>
    <property type="evidence" value="ECO:0007669"/>
    <property type="project" value="TreeGrafter"/>
</dbReference>
<evidence type="ECO:0000256" key="5">
    <source>
        <dbReference type="PROSITE-ProRule" id="PRU00266"/>
    </source>
</evidence>
<feature type="domain" description="DRBM" evidence="7">
    <location>
        <begin position="352"/>
        <end position="384"/>
    </location>
</feature>
<dbReference type="GO" id="GO:0043186">
    <property type="term" value="C:P granule"/>
    <property type="evidence" value="ECO:0007669"/>
    <property type="project" value="TreeGrafter"/>
</dbReference>
<dbReference type="GO" id="GO:0016787">
    <property type="term" value="F:hydrolase activity"/>
    <property type="evidence" value="ECO:0007669"/>
    <property type="project" value="UniProtKB-KW"/>
</dbReference>
<feature type="region of interest" description="Disordered" evidence="6">
    <location>
        <begin position="319"/>
        <end position="340"/>
    </location>
</feature>
<dbReference type="Pfam" id="PF13087">
    <property type="entry name" value="AAA_12"/>
    <property type="match status" value="1"/>
</dbReference>
<dbReference type="InterPro" id="IPR045055">
    <property type="entry name" value="DNA2/NAM7-like"/>
</dbReference>
<dbReference type="Pfam" id="PF13086">
    <property type="entry name" value="AAA_11"/>
    <property type="match status" value="2"/>
</dbReference>
<organism evidence="8 9">
    <name type="scientific">Toxoplasma gondii GAB2-2007-GAL-DOM2</name>
    <dbReference type="NCBI Taxonomy" id="1130820"/>
    <lineage>
        <taxon>Eukaryota</taxon>
        <taxon>Sar</taxon>
        <taxon>Alveolata</taxon>
        <taxon>Apicomplexa</taxon>
        <taxon>Conoidasida</taxon>
        <taxon>Coccidia</taxon>
        <taxon>Eucoccidiorida</taxon>
        <taxon>Eimeriorina</taxon>
        <taxon>Sarcocystidae</taxon>
        <taxon>Toxoplasma</taxon>
    </lineage>
</organism>
<dbReference type="InterPro" id="IPR047187">
    <property type="entry name" value="SF1_C_Upf1"/>
</dbReference>
<sequence length="1538" mass="167214">MSPPTNCLAVQLPLSSPSSASSSFFVAAPLRRGAIQRSASASQRPRFVSVLYRNAKLRASSFDARVKPLRLPLSLRSVLNLSSPDLARPASLFALSSAASCASQSRRLPHSPLSAGRWLSGPGFLASPLSVGKRLCSRLLGAAPSELFRGNMSGRGFAHGGSLDGGGSREPRSAALASADSQRAPASARRGRNFVAGCRGSQGFLKEGTAAFASLRNGPAASASPQASQQLTHSAGTPSLPRSQAATPHPAASSPLCASPPAASPSPAAEESVSLEKLFGGMGHPQFNKHIVDDENILHFYGIRQAVLRPVVHEDCSRGASAAHASSPPANSRRGKEPSQNQFFKATLSWTISGKRKIQTEGVGRSKKDAKKDAVKTLLSQLGPVTLHEYEQVTRCLFSSLRGKIHGKQASFPTGTEHRFMWTFMSGGEEVRIESTGRGNSACEAEIAAMQDMYLKVLKYKDCQTEERENINRQVTQARQQQAAEARGKGAYPGAHLSKQDAGEINQQHHNLTTRNQIKPTEAIAVSAEGYRCNLEWRWVGRDGRSRTLSVVGIGSSKPLARASAALQMMANAGFVEHVEAPDRQAARSLLNLLAERPEGKVYVAKACALIEATTSAVWRLFLPTVWRAALAENERSLIDALLRTMKTVTAAAADEGTSSPASGSRAMPPDVWEQLLDECTVLTNCNFGQAILHELGDVLLEQSYFPSPLARQYFQNYRLMLALEWQAQLATGIEDRKAYGDMFEGKHMILNCKSATMPVFSLGTALKAEDREFLANVQFREDDCVLLRPFEEQRSSDETERKCFVGVVTSVKSDGVNFNVNVRLASGEGAKHADILTCRRFKLYYLTPAVTHDRMVEALRSLTMHRMPISHSTSSYAFTPEIRYLLLHTGEPPAKEVASRGPVPLLSDVDPSHFDPLHRLNELADAQAQLSRSSSSNRDDTPLGSSALQNTKKQRLQQSSAVSCYPPPSSLLSQVAMQARSQLTDRNDFTMPSPEIDLSDVVLPTGLPLTRPQKAACLSALTNRLTLVQGPPGTGKTHVACAIIDAWQRNDPSKKILAVADSNVAADNLMEGLSARGIRSVRVGNGSESDLQEEAIADLGRYRDYVRLKQNGMFGEAKTVRMALFREAIRRQPVIIATCVGSGHEMFDDLVFSRVIIDEGAQAIEPSNLIPLAHGCRNFVLIGDHKQLPPTILSPEAAARGLDVSLLERFVGSGIAPIQLLDEQRRMHPSIAYFPNLQFYDGKIQSRDVDDGNRPPVAGFRWPSQHSRVCLVDISAAGLSGSETSQGTSKYNAAEIDPIIAILQSVANEGSVLPSQIGVLTPYDAQKARLRKAINETFVPPACYQIEVDSVDGFQGKEKDLIIFSAVRSNARGEIGFLRDPRRMNVMLTRAKRGVIVVGDQLTLWNDKTNWRPWIQWVGSMRSIIPLTRLNDHLDAPRYSLPSLQGGQGGNLPRSSSFASRQGSAGAHARAGGASQIFVPQGFQCDFHRSGFAGHNMDVDTPVGQGLLELSPAKKAAEEEEEREKEREVPDDWEELL</sequence>
<dbReference type="InterPro" id="IPR014720">
    <property type="entry name" value="dsRBD_dom"/>
</dbReference>
<dbReference type="InterPro" id="IPR041679">
    <property type="entry name" value="DNA2/NAM7-like_C"/>
</dbReference>
<protein>
    <submittedName>
        <fullName evidence="8">Putative regulator of nonsense transcripts</fullName>
    </submittedName>
</protein>
<dbReference type="PANTHER" id="PTHR10887:SF322">
    <property type="entry name" value="HELICASE MOV-10"/>
    <property type="match status" value="1"/>
</dbReference>
<proteinExistence type="predicted"/>
<dbReference type="GO" id="GO:0004386">
    <property type="term" value="F:helicase activity"/>
    <property type="evidence" value="ECO:0007669"/>
    <property type="project" value="UniProtKB-KW"/>
</dbReference>
<evidence type="ECO:0000256" key="1">
    <source>
        <dbReference type="ARBA" id="ARBA00022741"/>
    </source>
</evidence>
<dbReference type="GO" id="GO:0003723">
    <property type="term" value="F:RNA binding"/>
    <property type="evidence" value="ECO:0007669"/>
    <property type="project" value="UniProtKB-UniRule"/>
</dbReference>
<feature type="region of interest" description="Disordered" evidence="6">
    <location>
        <begin position="927"/>
        <end position="966"/>
    </location>
</feature>
<feature type="compositionally biased region" description="Low complexity" evidence="6">
    <location>
        <begin position="248"/>
        <end position="270"/>
    </location>
</feature>
<feature type="region of interest" description="Disordered" evidence="6">
    <location>
        <begin position="217"/>
        <end position="270"/>
    </location>
</feature>
<dbReference type="GO" id="GO:0005524">
    <property type="term" value="F:ATP binding"/>
    <property type="evidence" value="ECO:0007669"/>
    <property type="project" value="UniProtKB-KW"/>
</dbReference>
<keyword evidence="3" id="KW-0347">Helicase</keyword>
<feature type="region of interest" description="Disordered" evidence="6">
    <location>
        <begin position="159"/>
        <end position="190"/>
    </location>
</feature>
<evidence type="ECO:0000256" key="3">
    <source>
        <dbReference type="ARBA" id="ARBA00022806"/>
    </source>
</evidence>
<evidence type="ECO:0000256" key="4">
    <source>
        <dbReference type="ARBA" id="ARBA00022840"/>
    </source>
</evidence>
<evidence type="ECO:0000256" key="2">
    <source>
        <dbReference type="ARBA" id="ARBA00022801"/>
    </source>
</evidence>
<dbReference type="SUPFAM" id="SSF52540">
    <property type="entry name" value="P-loop containing nucleoside triphosphate hydrolases"/>
    <property type="match status" value="1"/>
</dbReference>
<comment type="caution">
    <text evidence="8">The sequence shown here is derived from an EMBL/GenBank/DDBJ whole genome shotgun (WGS) entry which is preliminary data.</text>
</comment>
<dbReference type="GO" id="GO:0035194">
    <property type="term" value="P:regulatory ncRNA-mediated post-transcriptional gene silencing"/>
    <property type="evidence" value="ECO:0007669"/>
    <property type="project" value="TreeGrafter"/>
</dbReference>
<dbReference type="GO" id="GO:0005694">
    <property type="term" value="C:chromosome"/>
    <property type="evidence" value="ECO:0007669"/>
    <property type="project" value="UniProtKB-ARBA"/>
</dbReference>
<dbReference type="PANTHER" id="PTHR10887">
    <property type="entry name" value="DNA2/NAM7 HELICASE FAMILY"/>
    <property type="match status" value="1"/>
</dbReference>
<name>A0A086JEM4_TOXGO</name>
<feature type="region of interest" description="Disordered" evidence="6">
    <location>
        <begin position="1504"/>
        <end position="1538"/>
    </location>
</feature>
<evidence type="ECO:0000256" key="6">
    <source>
        <dbReference type="SAM" id="MobiDB-lite"/>
    </source>
</evidence>
<dbReference type="FunFam" id="3.40.50.300:FF:000326">
    <property type="entry name" value="P-loop containing nucleoside triphosphate hydrolase"/>
    <property type="match status" value="1"/>
</dbReference>
<dbReference type="CDD" id="cd18808">
    <property type="entry name" value="SF1_C_Upf1"/>
    <property type="match status" value="1"/>
</dbReference>
<dbReference type="OrthoDB" id="6513042at2759"/>
<dbReference type="EMBL" id="AHZU02001611">
    <property type="protein sequence ID" value="KFG30592.1"/>
    <property type="molecule type" value="Genomic_DNA"/>
</dbReference>
<keyword evidence="5" id="KW-0694">RNA-binding</keyword>
<feature type="compositionally biased region" description="Polar residues" evidence="6">
    <location>
        <begin position="944"/>
        <end position="963"/>
    </location>
</feature>
<dbReference type="InterPro" id="IPR041677">
    <property type="entry name" value="DNA2/NAM7_AAA_11"/>
</dbReference>
<evidence type="ECO:0000259" key="7">
    <source>
        <dbReference type="PROSITE" id="PS50137"/>
    </source>
</evidence>